<name>A0ABT5DT40_9BACT</name>
<accession>A0ABT5DT40</accession>
<sequence>MSADEPAEELLQAGDSLTLAIERGLEAWPRLCAEPRLRALTLACDLGGNEEEFAALTDAIAAVGLPPGLQQLTLDRRRHWSDRWDDVLELDAARTSMSLAIDDPDDAAPILAALRAMLARTPGLVQLDLGSNARGRNDIDPALALVIAGGPWPALRSLALTCERSHERDWVQWLATDKVAQVLAQCPGLTKLSLPRAELGLDGLQHATLQELELGWLGKTPLGPSDRRDWGPGPTPRGSGLEFLATARLPALERLAIDFQYDWYVGWQSADLAALCAAEGMPGLRHVELRYCTQGDELLRRMTRAPWAGTLERLELPGTEFDAETVAALVAARPRLARLQELWCFRPSELADESWQALRATYEVLTPA</sequence>
<protein>
    <submittedName>
        <fullName evidence="1">Uncharacterized protein</fullName>
    </submittedName>
</protein>
<dbReference type="Gene3D" id="3.80.10.10">
    <property type="entry name" value="Ribonuclease Inhibitor"/>
    <property type="match status" value="1"/>
</dbReference>
<evidence type="ECO:0000313" key="2">
    <source>
        <dbReference type="Proteomes" id="UP001221686"/>
    </source>
</evidence>
<dbReference type="InterPro" id="IPR032675">
    <property type="entry name" value="LRR_dom_sf"/>
</dbReference>
<proteinExistence type="predicted"/>
<keyword evidence="2" id="KW-1185">Reference proteome</keyword>
<evidence type="ECO:0000313" key="1">
    <source>
        <dbReference type="EMBL" id="MDC0716798.1"/>
    </source>
</evidence>
<dbReference type="EMBL" id="JAQNDL010000001">
    <property type="protein sequence ID" value="MDC0716798.1"/>
    <property type="molecule type" value="Genomic_DNA"/>
</dbReference>
<gene>
    <name evidence="1" type="ORF">POL25_07835</name>
</gene>
<dbReference type="Proteomes" id="UP001221686">
    <property type="component" value="Unassembled WGS sequence"/>
</dbReference>
<comment type="caution">
    <text evidence="1">The sequence shown here is derived from an EMBL/GenBank/DDBJ whole genome shotgun (WGS) entry which is preliminary data.</text>
</comment>
<dbReference type="RefSeq" id="WP_272085287.1">
    <property type="nucleotide sequence ID" value="NZ_JAQNDL010000001.1"/>
</dbReference>
<reference evidence="1 2" key="1">
    <citation type="submission" date="2022-11" db="EMBL/GenBank/DDBJ databases">
        <title>Minimal conservation of predation-associated metabolite biosynthetic gene clusters underscores biosynthetic potential of Myxococcota including descriptions for ten novel species: Archangium lansinium sp. nov., Myxococcus landrumus sp. nov., Nannocystis bai.</title>
        <authorList>
            <person name="Ahearne A."/>
            <person name="Stevens C."/>
            <person name="Dowd S."/>
        </authorList>
    </citation>
    <scope>NUCLEOTIDE SEQUENCE [LARGE SCALE GENOMIC DNA]</scope>
    <source>
        <strain evidence="1 2">BB15-2</strain>
    </source>
</reference>
<dbReference type="SUPFAM" id="SSF52047">
    <property type="entry name" value="RNI-like"/>
    <property type="match status" value="1"/>
</dbReference>
<organism evidence="1 2">
    <name type="scientific">Nannocystis bainbridge</name>
    <dbReference type="NCBI Taxonomy" id="2995303"/>
    <lineage>
        <taxon>Bacteria</taxon>
        <taxon>Pseudomonadati</taxon>
        <taxon>Myxococcota</taxon>
        <taxon>Polyangia</taxon>
        <taxon>Nannocystales</taxon>
        <taxon>Nannocystaceae</taxon>
        <taxon>Nannocystis</taxon>
    </lineage>
</organism>